<accession>A0A1T4V437</accession>
<gene>
    <name evidence="2" type="ORF">SAMN02745132_03172</name>
</gene>
<dbReference type="InterPro" id="IPR018964">
    <property type="entry name" value="Phage_phiJL001_Gp84_C"/>
</dbReference>
<feature type="domain" description="Bacteriophage phiJL001 Gp84 C-terminal" evidence="1">
    <location>
        <begin position="190"/>
        <end position="239"/>
    </location>
</feature>
<reference evidence="3" key="1">
    <citation type="submission" date="2017-02" db="EMBL/GenBank/DDBJ databases">
        <authorList>
            <person name="Varghese N."/>
            <person name="Submissions S."/>
        </authorList>
    </citation>
    <scope>NUCLEOTIDE SEQUENCE [LARGE SCALE GENOMIC DNA]</scope>
    <source>
        <strain evidence="3">DSM 22720</strain>
    </source>
</reference>
<sequence>MAVTELYEIQIHRDLWRFTSAQRDTRYQGELYQNVPISRDSAIEQSSDPLKCETSFSVRSGNKLAELALNPPLNVAPKVTIKRTENGQNYLTVFSGRLVAGKWDDGWVTVELEPVHTELQVTGLNETIPPLCRYSLGSRKCGRVLYPTQVNVMTVVGDVVTIDRALPSNYRFGRLEEGYNHYFIESQLSGTQFRLLHIPGFKPGAKVSLVEGCDRTIYTCVERFQNGPNFGGALNLPTKNPYVGDPIDR</sequence>
<dbReference type="OrthoDB" id="6872689at2"/>
<name>A0A1T4V437_9GAMM</name>
<dbReference type="RefSeq" id="WP_078753407.1">
    <property type="nucleotide sequence ID" value="NZ_FUXU01000046.1"/>
</dbReference>
<proteinExistence type="predicted"/>
<dbReference type="Proteomes" id="UP000190162">
    <property type="component" value="Unassembled WGS sequence"/>
</dbReference>
<evidence type="ECO:0000313" key="2">
    <source>
        <dbReference type="EMBL" id="SKA59696.1"/>
    </source>
</evidence>
<dbReference type="AlphaFoldDB" id="A0A1T4V437"/>
<organism evidence="2 3">
    <name type="scientific">Enterovibrio nigricans DSM 22720</name>
    <dbReference type="NCBI Taxonomy" id="1121868"/>
    <lineage>
        <taxon>Bacteria</taxon>
        <taxon>Pseudomonadati</taxon>
        <taxon>Pseudomonadota</taxon>
        <taxon>Gammaproteobacteria</taxon>
        <taxon>Vibrionales</taxon>
        <taxon>Vibrionaceae</taxon>
        <taxon>Enterovibrio</taxon>
    </lineage>
</organism>
<dbReference type="Pfam" id="PF09356">
    <property type="entry name" value="Phage_BR0599"/>
    <property type="match status" value="1"/>
</dbReference>
<keyword evidence="3" id="KW-1185">Reference proteome</keyword>
<evidence type="ECO:0000259" key="1">
    <source>
        <dbReference type="Pfam" id="PF09356"/>
    </source>
</evidence>
<protein>
    <submittedName>
        <fullName evidence="2">Uncharacterized conserved protein</fullName>
    </submittedName>
</protein>
<dbReference type="Pfam" id="PF09931">
    <property type="entry name" value="Phage_phiJL001_Gp84_N"/>
    <property type="match status" value="1"/>
</dbReference>
<dbReference type="EMBL" id="FUXU01000046">
    <property type="protein sequence ID" value="SKA59696.1"/>
    <property type="molecule type" value="Genomic_DNA"/>
</dbReference>
<evidence type="ECO:0000313" key="3">
    <source>
        <dbReference type="Proteomes" id="UP000190162"/>
    </source>
</evidence>